<evidence type="ECO:0000259" key="10">
    <source>
        <dbReference type="PROSITE" id="PS50893"/>
    </source>
</evidence>
<gene>
    <name evidence="12" type="ORF">MELIAE_LOCUS8520</name>
</gene>
<dbReference type="GO" id="GO:0016020">
    <property type="term" value="C:membrane"/>
    <property type="evidence" value="ECO:0007669"/>
    <property type="project" value="UniProtKB-SubCell"/>
</dbReference>
<keyword evidence="8 9" id="KW-0472">Membrane</keyword>
<evidence type="ECO:0000259" key="11">
    <source>
        <dbReference type="PROSITE" id="PS50929"/>
    </source>
</evidence>
<evidence type="ECO:0000256" key="5">
    <source>
        <dbReference type="ARBA" id="ARBA00022741"/>
    </source>
</evidence>
<dbReference type="SUPFAM" id="SSF90123">
    <property type="entry name" value="ABC transporter transmembrane region"/>
    <property type="match status" value="2"/>
</dbReference>
<dbReference type="Gene3D" id="3.40.50.300">
    <property type="entry name" value="P-loop containing nucleotide triphosphate hydrolases"/>
    <property type="match status" value="2"/>
</dbReference>
<feature type="domain" description="ABC transmembrane type-1" evidence="11">
    <location>
        <begin position="686"/>
        <end position="948"/>
    </location>
</feature>
<evidence type="ECO:0000313" key="12">
    <source>
        <dbReference type="EMBL" id="CAH0557934.1"/>
    </source>
</evidence>
<feature type="transmembrane region" description="Helical" evidence="9">
    <location>
        <begin position="933"/>
        <end position="954"/>
    </location>
</feature>
<dbReference type="OrthoDB" id="6500128at2759"/>
<dbReference type="FunFam" id="1.20.1560.10:FF:000013">
    <property type="entry name" value="ABC transporter C family member 2"/>
    <property type="match status" value="1"/>
</dbReference>
<dbReference type="SMART" id="SM00382">
    <property type="entry name" value="AAA"/>
    <property type="match status" value="2"/>
</dbReference>
<dbReference type="SUPFAM" id="SSF52540">
    <property type="entry name" value="P-loop containing nucleoside triphosphate hydrolases"/>
    <property type="match status" value="2"/>
</dbReference>
<feature type="transmembrane region" description="Helical" evidence="9">
    <location>
        <begin position="750"/>
        <end position="770"/>
    </location>
</feature>
<feature type="transmembrane region" description="Helical" evidence="9">
    <location>
        <begin position="329"/>
        <end position="353"/>
    </location>
</feature>
<dbReference type="Gene3D" id="1.20.1560.10">
    <property type="entry name" value="ABC transporter type 1, transmembrane domain"/>
    <property type="match status" value="2"/>
</dbReference>
<dbReference type="CDD" id="cd18580">
    <property type="entry name" value="ABC_6TM_ABCC_D2"/>
    <property type="match status" value="1"/>
</dbReference>
<dbReference type="EMBL" id="OV121136">
    <property type="protein sequence ID" value="CAH0557934.1"/>
    <property type="molecule type" value="Genomic_DNA"/>
</dbReference>
<feature type="transmembrane region" description="Helical" evidence="9">
    <location>
        <begin position="92"/>
        <end position="118"/>
    </location>
</feature>
<dbReference type="Pfam" id="PF00005">
    <property type="entry name" value="ABC_tran"/>
    <property type="match status" value="2"/>
</dbReference>
<dbReference type="InterPro" id="IPR036640">
    <property type="entry name" value="ABC1_TM_sf"/>
</dbReference>
<dbReference type="InterPro" id="IPR003439">
    <property type="entry name" value="ABC_transporter-like_ATP-bd"/>
</dbReference>
<dbReference type="PANTHER" id="PTHR24223">
    <property type="entry name" value="ATP-BINDING CASSETTE SUB-FAMILY C"/>
    <property type="match status" value="1"/>
</dbReference>
<sequence>MNIEFRVRSENVQEKANFFSKLSFLWILPYYIKGLKNRLDVTDLFQHPKTMCSEKLGTELEKYWSEELHESQKNKQKPNLSKTLKKIFFKQYLVSSLYIFLEVTVFRTLATLSMSIFIELFSEDNADKNTEKYITATVYWMCNISFIILLERGYYKLEMLSIKVRVALSSLIFRKMLKLNQKSLEQTSAGHMVNLLSNDLNRVEIFVRFSCYIVIAPLHLFIITYLSWIEVGVSCLAGIIFVVLVSLPMQGYIGMKSATFRSKVASKSDIRTKFMNEIVSGIKVIKMYAWEKPFEKIVEKIRSQEMNYVYRSFLLSGLPFHTHSLIHKFTVFLIIISCFFLSIDLTAANIFTTVQYMNLIRYTMLLMFPNAVLSIAESKISFKRIEEFLLQEEITDFIEKQTVNTDVYLTNIHASWSPNSIVLNIPNFHVPSGKFCTIVGPVGSGKSSLLQILLRELKPISGTVKINNSVSYCSQEPWLFCSSVKNNILFGQEYKEEKYREIVNICHLNKDFHIFPHGDQTLVGERGVMLSGGQRARINLARALYKEAEVYLLDDPLSAVDTHVGRHLFDECLLRYLKGKTRILITHQLQYLKESDVICVMNNGKIEASGSFDDLKDGNLDFTRFLPKIENESDNLDNRSKTPDPISLNKLNIEHCMLAKEQETIPEKINSFKEYVKAGGSTCFIFFFILVTLLAQVAYNFSDYWLIWWTDNSKNHIKIEIININKTKAVPSYQSDKRTNDALTNSEISLIAYGVTMMICIILTILRIYFTSKFICKASNNLHKKMFNSLLKAPMRFFSTNPSGRILNRFSKDIGATDQLLPAALLESSQIVLLCTGGLVLICLSSYYVVIFVVLFLACMYLLFRLNERIAGQFKHLEGIAKSPIFTHVNYSLMGLTTIRANKSEEKLNQQFDTHQNTHTSAEFLTISSGTALAVWLELLCVILNVCLPYALILINQYAHPVQDSFVGLALSQSLAFNGILPFGIKRCTDVCNYFTSVARILSYTKLEEETLENPKHVILKQTWPCYGEIEFRNLYLKYSKSDDAVLKNISFIIGANQKIGVVGRTGAGKSSLITALFRLADVEGTITIDNVNISEIGLTNLRRKISIIPQEPVLFSETVRYNLDPFQEFTDDEIWEVIEEVNMKGAVVSLDDMVLEGGSNFSIGQKQLLCLARALLRKNKILVLDEATANVDLRTDELIQKTIKTKFCACTVITIAHRLNTVMDSDKVMVMDGGELVEFAHPYILLKNEKSMFHSLVLETGVGMMQQLKQIAYNEYHFKVQVYTS</sequence>
<keyword evidence="2" id="KW-0813">Transport</keyword>
<dbReference type="PROSITE" id="PS50893">
    <property type="entry name" value="ABC_TRANSPORTER_2"/>
    <property type="match status" value="2"/>
</dbReference>
<feature type="transmembrane region" description="Helical" evidence="9">
    <location>
        <begin position="831"/>
        <end position="864"/>
    </location>
</feature>
<protein>
    <submittedName>
        <fullName evidence="12">Uncharacterized protein</fullName>
    </submittedName>
</protein>
<dbReference type="InterPro" id="IPR003593">
    <property type="entry name" value="AAA+_ATPase"/>
</dbReference>
<dbReference type="FunFam" id="1.20.1560.10:FF:000026">
    <property type="entry name" value="Multidrug resistance-associated protein lethal(2)03659"/>
    <property type="match status" value="1"/>
</dbReference>
<feature type="transmembrane region" description="Helical" evidence="9">
    <location>
        <begin position="138"/>
        <end position="155"/>
    </location>
</feature>
<keyword evidence="5" id="KW-0547">Nucleotide-binding</keyword>
<evidence type="ECO:0000256" key="7">
    <source>
        <dbReference type="ARBA" id="ARBA00022989"/>
    </source>
</evidence>
<dbReference type="GO" id="GO:0005524">
    <property type="term" value="F:ATP binding"/>
    <property type="evidence" value="ECO:0007669"/>
    <property type="project" value="UniProtKB-KW"/>
</dbReference>
<dbReference type="CDD" id="cd03250">
    <property type="entry name" value="ABCC_MRP_domain1"/>
    <property type="match status" value="1"/>
</dbReference>
<keyword evidence="4" id="KW-0677">Repeat</keyword>
<organism evidence="12 13">
    <name type="scientific">Brassicogethes aeneus</name>
    <name type="common">Rape pollen beetle</name>
    <name type="synonym">Meligethes aeneus</name>
    <dbReference type="NCBI Taxonomy" id="1431903"/>
    <lineage>
        <taxon>Eukaryota</taxon>
        <taxon>Metazoa</taxon>
        <taxon>Ecdysozoa</taxon>
        <taxon>Arthropoda</taxon>
        <taxon>Hexapoda</taxon>
        <taxon>Insecta</taxon>
        <taxon>Pterygota</taxon>
        <taxon>Neoptera</taxon>
        <taxon>Endopterygota</taxon>
        <taxon>Coleoptera</taxon>
        <taxon>Polyphaga</taxon>
        <taxon>Cucujiformia</taxon>
        <taxon>Nitidulidae</taxon>
        <taxon>Meligethinae</taxon>
        <taxon>Brassicogethes</taxon>
    </lineage>
</organism>
<evidence type="ECO:0000256" key="4">
    <source>
        <dbReference type="ARBA" id="ARBA00022737"/>
    </source>
</evidence>
<dbReference type="CDD" id="cd03244">
    <property type="entry name" value="ABCC_MRP_domain2"/>
    <property type="match status" value="1"/>
</dbReference>
<evidence type="ECO:0000256" key="8">
    <source>
        <dbReference type="ARBA" id="ARBA00023136"/>
    </source>
</evidence>
<evidence type="ECO:0000256" key="3">
    <source>
        <dbReference type="ARBA" id="ARBA00022692"/>
    </source>
</evidence>
<dbReference type="FunFam" id="3.40.50.300:FF:000163">
    <property type="entry name" value="Multidrug resistance-associated protein member 4"/>
    <property type="match status" value="1"/>
</dbReference>
<keyword evidence="7 9" id="KW-1133">Transmembrane helix</keyword>
<keyword evidence="13" id="KW-1185">Reference proteome</keyword>
<feature type="transmembrane region" description="Helical" evidence="9">
    <location>
        <begin position="231"/>
        <end position="253"/>
    </location>
</feature>
<dbReference type="GO" id="GO:0140359">
    <property type="term" value="F:ABC-type transporter activity"/>
    <property type="evidence" value="ECO:0007669"/>
    <property type="project" value="InterPro"/>
</dbReference>
<feature type="domain" description="ABC transmembrane type-1" evidence="11">
    <location>
        <begin position="104"/>
        <end position="376"/>
    </location>
</feature>
<comment type="subcellular location">
    <subcellularLocation>
        <location evidence="1">Membrane</location>
        <topology evidence="1">Multi-pass membrane protein</topology>
    </subcellularLocation>
</comment>
<reference evidence="12" key="1">
    <citation type="submission" date="2021-12" db="EMBL/GenBank/DDBJ databases">
        <authorList>
            <person name="King R."/>
        </authorList>
    </citation>
    <scope>NUCLEOTIDE SEQUENCE</scope>
</reference>
<dbReference type="PANTHER" id="PTHR24223:SF415">
    <property type="entry name" value="FI20190P1"/>
    <property type="match status" value="1"/>
</dbReference>
<feature type="transmembrane region" description="Helical" evidence="9">
    <location>
        <begin position="966"/>
        <end position="985"/>
    </location>
</feature>
<dbReference type="InterPro" id="IPR044746">
    <property type="entry name" value="ABCC_6TM_D1"/>
</dbReference>
<evidence type="ECO:0000256" key="1">
    <source>
        <dbReference type="ARBA" id="ARBA00004141"/>
    </source>
</evidence>
<dbReference type="FunFam" id="3.40.50.300:FF:000973">
    <property type="entry name" value="Multidrug resistance-associated protein 4"/>
    <property type="match status" value="1"/>
</dbReference>
<evidence type="ECO:0000256" key="9">
    <source>
        <dbReference type="SAM" id="Phobius"/>
    </source>
</evidence>
<dbReference type="CDD" id="cd18579">
    <property type="entry name" value="ABC_6TM_ABCC_D1"/>
    <property type="match status" value="1"/>
</dbReference>
<dbReference type="GO" id="GO:0016887">
    <property type="term" value="F:ATP hydrolysis activity"/>
    <property type="evidence" value="ECO:0007669"/>
    <property type="project" value="InterPro"/>
</dbReference>
<feature type="transmembrane region" description="Helical" evidence="9">
    <location>
        <begin position="678"/>
        <end position="699"/>
    </location>
</feature>
<accession>A0A9P0B8M5</accession>
<dbReference type="PROSITE" id="PS50929">
    <property type="entry name" value="ABC_TM1F"/>
    <property type="match status" value="2"/>
</dbReference>
<dbReference type="InterPro" id="IPR050173">
    <property type="entry name" value="ABC_transporter_C-like"/>
</dbReference>
<evidence type="ECO:0000256" key="6">
    <source>
        <dbReference type="ARBA" id="ARBA00022840"/>
    </source>
</evidence>
<dbReference type="InterPro" id="IPR011527">
    <property type="entry name" value="ABC1_TM_dom"/>
</dbReference>
<feature type="domain" description="ABC transporter" evidence="10">
    <location>
        <begin position="407"/>
        <end position="628"/>
    </location>
</feature>
<name>A0A9P0B8M5_BRAAE</name>
<keyword evidence="3 9" id="KW-0812">Transmembrane</keyword>
<evidence type="ECO:0000256" key="2">
    <source>
        <dbReference type="ARBA" id="ARBA00022448"/>
    </source>
</evidence>
<dbReference type="Pfam" id="PF00664">
    <property type="entry name" value="ABC_membrane"/>
    <property type="match status" value="2"/>
</dbReference>
<proteinExistence type="predicted"/>
<dbReference type="InterPro" id="IPR017871">
    <property type="entry name" value="ABC_transporter-like_CS"/>
</dbReference>
<dbReference type="Proteomes" id="UP001154078">
    <property type="component" value="Chromosome 5"/>
</dbReference>
<dbReference type="PROSITE" id="PS00211">
    <property type="entry name" value="ABC_TRANSPORTER_1"/>
    <property type="match status" value="1"/>
</dbReference>
<keyword evidence="6" id="KW-0067">ATP-binding</keyword>
<feature type="transmembrane region" description="Helical" evidence="9">
    <location>
        <begin position="205"/>
        <end position="225"/>
    </location>
</feature>
<evidence type="ECO:0000313" key="13">
    <source>
        <dbReference type="Proteomes" id="UP001154078"/>
    </source>
</evidence>
<feature type="domain" description="ABC transporter" evidence="10">
    <location>
        <begin position="1030"/>
        <end position="1259"/>
    </location>
</feature>
<dbReference type="InterPro" id="IPR044726">
    <property type="entry name" value="ABCC_6TM_D2"/>
</dbReference>
<dbReference type="InterPro" id="IPR027417">
    <property type="entry name" value="P-loop_NTPase"/>
</dbReference>